<keyword evidence="2" id="KW-0808">Transferase</keyword>
<evidence type="ECO:0000313" key="4">
    <source>
        <dbReference type="EMBL" id="GFT43735.1"/>
    </source>
</evidence>
<feature type="domain" description="Sulfotransferase" evidence="3">
    <location>
        <begin position="270"/>
        <end position="304"/>
    </location>
</feature>
<dbReference type="PANTHER" id="PTHR11783">
    <property type="entry name" value="SULFOTRANSFERASE SULT"/>
    <property type="match status" value="1"/>
</dbReference>
<comment type="caution">
    <text evidence="4">The sequence shown here is derived from an EMBL/GenBank/DDBJ whole genome shotgun (WGS) entry which is preliminary data.</text>
</comment>
<gene>
    <name evidence="4" type="primary">SULT1E1</name>
    <name evidence="4" type="ORF">NPIL_252551</name>
</gene>
<evidence type="ECO:0000256" key="2">
    <source>
        <dbReference type="ARBA" id="ARBA00022679"/>
    </source>
</evidence>
<dbReference type="InterPro" id="IPR000863">
    <property type="entry name" value="Sulfotransferase_dom"/>
</dbReference>
<organism evidence="4 5">
    <name type="scientific">Nephila pilipes</name>
    <name type="common">Giant wood spider</name>
    <name type="synonym">Nephila maculata</name>
    <dbReference type="NCBI Taxonomy" id="299642"/>
    <lineage>
        <taxon>Eukaryota</taxon>
        <taxon>Metazoa</taxon>
        <taxon>Ecdysozoa</taxon>
        <taxon>Arthropoda</taxon>
        <taxon>Chelicerata</taxon>
        <taxon>Arachnida</taxon>
        <taxon>Araneae</taxon>
        <taxon>Araneomorphae</taxon>
        <taxon>Entelegynae</taxon>
        <taxon>Araneoidea</taxon>
        <taxon>Nephilidae</taxon>
        <taxon>Nephila</taxon>
    </lineage>
</organism>
<dbReference type="AlphaFoldDB" id="A0A8X6P1J8"/>
<dbReference type="OrthoDB" id="205623at2759"/>
<protein>
    <submittedName>
        <fullName evidence="4">Sulfotransferase 1E1</fullName>
    </submittedName>
</protein>
<accession>A0A8X6P1J8</accession>
<dbReference type="GO" id="GO:0008146">
    <property type="term" value="F:sulfotransferase activity"/>
    <property type="evidence" value="ECO:0007669"/>
    <property type="project" value="InterPro"/>
</dbReference>
<dbReference type="EMBL" id="BMAW01110562">
    <property type="protein sequence ID" value="GFT43735.1"/>
    <property type="molecule type" value="Genomic_DNA"/>
</dbReference>
<dbReference type="InterPro" id="IPR027417">
    <property type="entry name" value="P-loop_NTPase"/>
</dbReference>
<evidence type="ECO:0000313" key="5">
    <source>
        <dbReference type="Proteomes" id="UP000887013"/>
    </source>
</evidence>
<comment type="similarity">
    <text evidence="1">Belongs to the sulfotransferase 1 family.</text>
</comment>
<feature type="domain" description="Sulfotransferase" evidence="3">
    <location>
        <begin position="31"/>
        <end position="225"/>
    </location>
</feature>
<evidence type="ECO:0000256" key="1">
    <source>
        <dbReference type="ARBA" id="ARBA00005771"/>
    </source>
</evidence>
<proteinExistence type="inferred from homology"/>
<evidence type="ECO:0000259" key="3">
    <source>
        <dbReference type="Pfam" id="PF00685"/>
    </source>
</evidence>
<dbReference type="SUPFAM" id="SSF52540">
    <property type="entry name" value="P-loop containing nucleoside triphosphate hydrolases"/>
    <property type="match status" value="1"/>
</dbReference>
<name>A0A8X6P1J8_NEPPI</name>
<dbReference type="Gene3D" id="3.40.50.300">
    <property type="entry name" value="P-loop containing nucleotide triphosphate hydrolases"/>
    <property type="match status" value="1"/>
</dbReference>
<keyword evidence="5" id="KW-1185">Reference proteome</keyword>
<dbReference type="Proteomes" id="UP000887013">
    <property type="component" value="Unassembled WGS sequence"/>
</dbReference>
<reference evidence="4" key="1">
    <citation type="submission" date="2020-08" db="EMBL/GenBank/DDBJ databases">
        <title>Multicomponent nature underlies the extraordinary mechanical properties of spider dragline silk.</title>
        <authorList>
            <person name="Kono N."/>
            <person name="Nakamura H."/>
            <person name="Mori M."/>
            <person name="Yoshida Y."/>
            <person name="Ohtoshi R."/>
            <person name="Malay A.D."/>
            <person name="Moran D.A.P."/>
            <person name="Tomita M."/>
            <person name="Numata K."/>
            <person name="Arakawa K."/>
        </authorList>
    </citation>
    <scope>NUCLEOTIDE SEQUENCE</scope>
</reference>
<sequence>MLPSQFEDGLQLPALMPLDNFRSAVRYKPRPDDVFIATYPKCGTTWAQHMLILIFSHGKPLPTHNIFFGAAPFLELSGAKGAEEMQRPGAIKIHLPFRLAPWSDQAKYIHISRNPKDVCVSYYYHMKDTPVHGYKGSFDEFFEIFLSGNIDFGDYFEHLLGWYEHRNDPNVLFLTYEEMLENTTEVILKIASFIDDEKYAEPLRQDPEMLNNVLKYSSFKYMKDTVNSTINDICKMTPDEIAKSELPDVMKNLFAQIPKENLSSDGPPPVNFIRKGIVGDWRNHLSEDQSKRMDQKFAEKTKGTDLPSLWKNYM</sequence>
<dbReference type="Pfam" id="PF00685">
    <property type="entry name" value="Sulfotransfer_1"/>
    <property type="match status" value="2"/>
</dbReference>